<feature type="region of interest" description="Disordered" evidence="1">
    <location>
        <begin position="1"/>
        <end position="142"/>
    </location>
</feature>
<comment type="caution">
    <text evidence="2">The sequence shown here is derived from an EMBL/GenBank/DDBJ whole genome shotgun (WGS) entry which is preliminary data.</text>
</comment>
<reference evidence="2 3" key="1">
    <citation type="submission" date="2023-01" db="EMBL/GenBank/DDBJ databases">
        <title>Analysis of 21 Apiospora genomes using comparative genomics revels a genus with tremendous synthesis potential of carbohydrate active enzymes and secondary metabolites.</title>
        <authorList>
            <person name="Sorensen T."/>
        </authorList>
    </citation>
    <scope>NUCLEOTIDE SEQUENCE [LARGE SCALE GENOMIC DNA]</scope>
    <source>
        <strain evidence="2 3">CBS 33761</strain>
    </source>
</reference>
<keyword evidence="3" id="KW-1185">Reference proteome</keyword>
<protein>
    <submittedName>
        <fullName evidence="2">Uncharacterized protein</fullName>
    </submittedName>
</protein>
<feature type="compositionally biased region" description="Basic and acidic residues" evidence="1">
    <location>
        <begin position="104"/>
        <end position="125"/>
    </location>
</feature>
<name>A0ABR1SJJ4_9PEZI</name>
<evidence type="ECO:0000313" key="2">
    <source>
        <dbReference type="EMBL" id="KAK8034495.1"/>
    </source>
</evidence>
<evidence type="ECO:0000313" key="3">
    <source>
        <dbReference type="Proteomes" id="UP001444661"/>
    </source>
</evidence>
<feature type="compositionally biased region" description="Low complexity" evidence="1">
    <location>
        <begin position="11"/>
        <end position="51"/>
    </location>
</feature>
<dbReference type="Proteomes" id="UP001444661">
    <property type="component" value="Unassembled WGS sequence"/>
</dbReference>
<sequence length="142" mass="15467">MSITPVEVVASSTPRSSSSSVYSTATMSDRGSASPQPSRSSTSSAGPSSRPSHLRRPASIKKQPLKTFEQPMRGPTPWLNATEVDAADEGERLRQKSLKARQGALERERVRKEKKAAEKAAEKEKKLGKKASKGSLWGFRKD</sequence>
<organism evidence="2 3">
    <name type="scientific">Apiospora rasikravindrae</name>
    <dbReference type="NCBI Taxonomy" id="990691"/>
    <lineage>
        <taxon>Eukaryota</taxon>
        <taxon>Fungi</taxon>
        <taxon>Dikarya</taxon>
        <taxon>Ascomycota</taxon>
        <taxon>Pezizomycotina</taxon>
        <taxon>Sordariomycetes</taxon>
        <taxon>Xylariomycetidae</taxon>
        <taxon>Amphisphaeriales</taxon>
        <taxon>Apiosporaceae</taxon>
        <taxon>Apiospora</taxon>
    </lineage>
</organism>
<gene>
    <name evidence="2" type="ORF">PG993_009490</name>
</gene>
<accession>A0ABR1SJJ4</accession>
<evidence type="ECO:0000256" key="1">
    <source>
        <dbReference type="SAM" id="MobiDB-lite"/>
    </source>
</evidence>
<proteinExistence type="predicted"/>
<dbReference type="EMBL" id="JAQQWK010000009">
    <property type="protein sequence ID" value="KAK8034495.1"/>
    <property type="molecule type" value="Genomic_DNA"/>
</dbReference>